<evidence type="ECO:0000256" key="4">
    <source>
        <dbReference type="ARBA" id="ARBA00022553"/>
    </source>
</evidence>
<dbReference type="EMBL" id="SOZI01000033">
    <property type="protein sequence ID" value="TNY21967.1"/>
    <property type="molecule type" value="Genomic_DNA"/>
</dbReference>
<feature type="region of interest" description="Disordered" evidence="7">
    <location>
        <begin position="139"/>
        <end position="240"/>
    </location>
</feature>
<dbReference type="AlphaFoldDB" id="A0A5C5FYJ2"/>
<dbReference type="SUPFAM" id="SSF48464">
    <property type="entry name" value="ENTH/VHS domain"/>
    <property type="match status" value="1"/>
</dbReference>
<dbReference type="InterPro" id="IPR008942">
    <property type="entry name" value="ENTH_VHS"/>
</dbReference>
<dbReference type="GO" id="GO:0005886">
    <property type="term" value="C:plasma membrane"/>
    <property type="evidence" value="ECO:0007669"/>
    <property type="project" value="TreeGrafter"/>
</dbReference>
<dbReference type="PANTHER" id="PTHR12276">
    <property type="entry name" value="EPSIN/ENT-RELATED"/>
    <property type="match status" value="1"/>
</dbReference>
<evidence type="ECO:0000259" key="8">
    <source>
        <dbReference type="PROSITE" id="PS50942"/>
    </source>
</evidence>
<evidence type="ECO:0000256" key="1">
    <source>
        <dbReference type="ARBA" id="ARBA00004496"/>
    </source>
</evidence>
<evidence type="ECO:0000256" key="6">
    <source>
        <dbReference type="SAM" id="Coils"/>
    </source>
</evidence>
<keyword evidence="3" id="KW-0963">Cytoplasm</keyword>
<comment type="similarity">
    <text evidence="2">Belongs to the epsin family.</text>
</comment>
<dbReference type="FunFam" id="1.25.40.90:FF:000006">
    <property type="entry name" value="Clathrin interactor 1"/>
    <property type="match status" value="1"/>
</dbReference>
<proteinExistence type="inferred from homology"/>
<dbReference type="CDD" id="cd16991">
    <property type="entry name" value="ENTH_Ent1_Ent2"/>
    <property type="match status" value="1"/>
</dbReference>
<keyword evidence="6" id="KW-0175">Coiled coil</keyword>
<feature type="compositionally biased region" description="Basic and acidic residues" evidence="7">
    <location>
        <begin position="194"/>
        <end position="229"/>
    </location>
</feature>
<feature type="compositionally biased region" description="Pro residues" evidence="7">
    <location>
        <begin position="362"/>
        <end position="375"/>
    </location>
</feature>
<evidence type="ECO:0000313" key="10">
    <source>
        <dbReference type="Proteomes" id="UP000311382"/>
    </source>
</evidence>
<feature type="compositionally biased region" description="Basic and acidic residues" evidence="7">
    <location>
        <begin position="140"/>
        <end position="172"/>
    </location>
</feature>
<protein>
    <recommendedName>
        <fullName evidence="8">ENTH domain-containing protein</fullName>
    </recommendedName>
</protein>
<dbReference type="SMART" id="SM00273">
    <property type="entry name" value="ENTH"/>
    <property type="match status" value="1"/>
</dbReference>
<reference evidence="9 10" key="1">
    <citation type="submission" date="2019-03" db="EMBL/GenBank/DDBJ databases">
        <title>Rhodosporidium diobovatum UCD-FST 08-225 genome sequencing, assembly, and annotation.</title>
        <authorList>
            <person name="Fakankun I.U."/>
            <person name="Fristensky B."/>
            <person name="Levin D.B."/>
        </authorList>
    </citation>
    <scope>NUCLEOTIDE SEQUENCE [LARGE SCALE GENOMIC DNA]</scope>
    <source>
        <strain evidence="9 10">UCD-FST 08-225</strain>
    </source>
</reference>
<feature type="coiled-coil region" evidence="6">
    <location>
        <begin position="272"/>
        <end position="299"/>
    </location>
</feature>
<sequence length="517" mass="58068">MSGIQGMGKTVMRVAKNSVKGYSDTQVKIRDATSNDPWGPSGTQMAEIAQMTYNQTDFVEIIEMLDKRLNDKGKNWRHVFKSLTVLDYILHAGSDNVVQYFRENIYIVKTLKEFQYVDETGKDQGANVRQKAKDITSLLLDEKRMRSQRASRKDMRDRMAGQRPDPARERPSRASPVPANGGGADADLQAAIEASKRSAEDEARRGRADNDLEEAMRLSREEEERRQRELAASGGGNLFDEQQQRSNALIDMDAPTVQQPMQTGWMSYNPYQAQQEQQMQEYMRQQQLLELQRQQEQQQQLMYQQQQAAMQAQYQQQQAYEDYMRQQQMMYAQQQAQQQPQQPIQAQPTGFGANNPFAAFAAPPPSSSPAPPPQQQQPQQTGFESSFQPAPAPAPAPAPEPQQPQRTGGGGARFKATGDDKHGELARMLAGGREDGLDTFGNVGASRVPVWQQKTGQGQGPMQPQQTGLAKPLNPFGSVTGNYQAPMQFNQPTGYGQQQQQQQQQQKQDNEQPFFSI</sequence>
<dbReference type="InterPro" id="IPR013809">
    <property type="entry name" value="ENTH"/>
</dbReference>
<keyword evidence="10" id="KW-1185">Reference proteome</keyword>
<name>A0A5C5FYJ2_9BASI</name>
<dbReference type="GO" id="GO:0006897">
    <property type="term" value="P:endocytosis"/>
    <property type="evidence" value="ECO:0007669"/>
    <property type="project" value="TreeGrafter"/>
</dbReference>
<feature type="region of interest" description="Disordered" evidence="7">
    <location>
        <begin position="453"/>
        <end position="517"/>
    </location>
</feature>
<evidence type="ECO:0000313" key="9">
    <source>
        <dbReference type="EMBL" id="TNY21967.1"/>
    </source>
</evidence>
<accession>A0A5C5FYJ2</accession>
<dbReference type="PANTHER" id="PTHR12276:SF110">
    <property type="entry name" value="EPSIN-1-RELATED"/>
    <property type="match status" value="1"/>
</dbReference>
<dbReference type="GO" id="GO:0007015">
    <property type="term" value="P:actin filament organization"/>
    <property type="evidence" value="ECO:0007669"/>
    <property type="project" value="TreeGrafter"/>
</dbReference>
<evidence type="ECO:0000256" key="7">
    <source>
        <dbReference type="SAM" id="MobiDB-lite"/>
    </source>
</evidence>
<dbReference type="PROSITE" id="PS50942">
    <property type="entry name" value="ENTH"/>
    <property type="match status" value="1"/>
</dbReference>
<evidence type="ECO:0000256" key="3">
    <source>
        <dbReference type="ARBA" id="ARBA00022490"/>
    </source>
</evidence>
<comment type="subcellular location">
    <subcellularLocation>
        <location evidence="1">Cytoplasm</location>
    </subcellularLocation>
</comment>
<comment type="caution">
    <text evidence="9">The sequence shown here is derived from an EMBL/GenBank/DDBJ whole genome shotgun (WGS) entry which is preliminary data.</text>
</comment>
<dbReference type="Pfam" id="PF01417">
    <property type="entry name" value="ENTH"/>
    <property type="match status" value="1"/>
</dbReference>
<feature type="compositionally biased region" description="Low complexity" evidence="7">
    <location>
        <begin position="497"/>
        <end position="507"/>
    </location>
</feature>
<dbReference type="Proteomes" id="UP000311382">
    <property type="component" value="Unassembled WGS sequence"/>
</dbReference>
<keyword evidence="5" id="KW-0446">Lipid-binding</keyword>
<feature type="compositionally biased region" description="Low complexity" evidence="7">
    <location>
        <begin position="331"/>
        <end position="361"/>
    </location>
</feature>
<feature type="domain" description="ENTH" evidence="8">
    <location>
        <begin position="17"/>
        <end position="149"/>
    </location>
</feature>
<evidence type="ECO:0000256" key="2">
    <source>
        <dbReference type="ARBA" id="ARBA00010130"/>
    </source>
</evidence>
<dbReference type="InterPro" id="IPR003903">
    <property type="entry name" value="UIM_dom"/>
</dbReference>
<feature type="compositionally biased region" description="Basic and acidic residues" evidence="7">
    <location>
        <begin position="416"/>
        <end position="425"/>
    </location>
</feature>
<dbReference type="PROSITE" id="PS50330">
    <property type="entry name" value="UIM"/>
    <property type="match status" value="1"/>
</dbReference>
<feature type="compositionally biased region" description="Pro residues" evidence="7">
    <location>
        <begin position="390"/>
        <end position="402"/>
    </location>
</feature>
<gene>
    <name evidence="9" type="ORF">DMC30DRAFT_415516</name>
</gene>
<dbReference type="GO" id="GO:0005768">
    <property type="term" value="C:endosome"/>
    <property type="evidence" value="ECO:0007669"/>
    <property type="project" value="TreeGrafter"/>
</dbReference>
<dbReference type="OrthoDB" id="4033880at2759"/>
<feature type="region of interest" description="Disordered" evidence="7">
    <location>
        <begin position="331"/>
        <end position="430"/>
    </location>
</feature>
<dbReference type="STRING" id="5288.A0A5C5FYJ2"/>
<dbReference type="Gene3D" id="1.25.40.90">
    <property type="match status" value="1"/>
</dbReference>
<dbReference type="GO" id="GO:0030276">
    <property type="term" value="F:clathrin binding"/>
    <property type="evidence" value="ECO:0007669"/>
    <property type="project" value="TreeGrafter"/>
</dbReference>
<organism evidence="9 10">
    <name type="scientific">Rhodotorula diobovata</name>
    <dbReference type="NCBI Taxonomy" id="5288"/>
    <lineage>
        <taxon>Eukaryota</taxon>
        <taxon>Fungi</taxon>
        <taxon>Dikarya</taxon>
        <taxon>Basidiomycota</taxon>
        <taxon>Pucciniomycotina</taxon>
        <taxon>Microbotryomycetes</taxon>
        <taxon>Sporidiobolales</taxon>
        <taxon>Sporidiobolaceae</taxon>
        <taxon>Rhodotorula</taxon>
    </lineage>
</organism>
<feature type="compositionally biased region" description="Low complexity" evidence="7">
    <location>
        <begin position="453"/>
        <end position="468"/>
    </location>
</feature>
<feature type="compositionally biased region" description="Polar residues" evidence="7">
    <location>
        <begin position="477"/>
        <end position="496"/>
    </location>
</feature>
<keyword evidence="4" id="KW-0597">Phosphoprotein</keyword>
<dbReference type="GO" id="GO:0005543">
    <property type="term" value="F:phospholipid binding"/>
    <property type="evidence" value="ECO:0007669"/>
    <property type="project" value="TreeGrafter"/>
</dbReference>
<evidence type="ECO:0000256" key="5">
    <source>
        <dbReference type="ARBA" id="ARBA00023121"/>
    </source>
</evidence>
<dbReference type="GO" id="GO:0030125">
    <property type="term" value="C:clathrin vesicle coat"/>
    <property type="evidence" value="ECO:0007669"/>
    <property type="project" value="TreeGrafter"/>
</dbReference>